<dbReference type="InterPro" id="IPR036291">
    <property type="entry name" value="NAD(P)-bd_dom_sf"/>
</dbReference>
<dbReference type="KEGG" id="rue:DT065_15695"/>
<evidence type="ECO:0000256" key="3">
    <source>
        <dbReference type="RuleBase" id="RU000363"/>
    </source>
</evidence>
<evidence type="ECO:0000313" key="5">
    <source>
        <dbReference type="Proteomes" id="UP000252100"/>
    </source>
</evidence>
<accession>A0A345C272</accession>
<dbReference type="PRINTS" id="PR00081">
    <property type="entry name" value="GDHRDH"/>
</dbReference>
<proteinExistence type="inferred from homology"/>
<evidence type="ECO:0000256" key="2">
    <source>
        <dbReference type="ARBA" id="ARBA00023002"/>
    </source>
</evidence>
<dbReference type="Pfam" id="PF00106">
    <property type="entry name" value="adh_short"/>
    <property type="match status" value="1"/>
</dbReference>
<dbReference type="PIRSF" id="PIRSF000126">
    <property type="entry name" value="11-beta-HSD1"/>
    <property type="match status" value="1"/>
</dbReference>
<gene>
    <name evidence="4" type="ORF">DT065_15695</name>
</gene>
<reference evidence="4 5" key="1">
    <citation type="journal article" date="2018" name="J. Microbiol.">
        <title>Salicibibacter kimchii gen. nov., sp. nov., a moderately halophilic and alkalitolerant bacterium in the family Bacillaceae, isolated from kimchi.</title>
        <authorList>
            <person name="Jang J.Y."/>
            <person name="Oh Y.J."/>
            <person name="Lim S.K."/>
            <person name="Park H.K."/>
            <person name="Lee C."/>
            <person name="Kim J.Y."/>
            <person name="Lee M.A."/>
            <person name="Choi H.J."/>
        </authorList>
    </citation>
    <scope>NUCLEOTIDE SEQUENCE [LARGE SCALE GENOMIC DNA]</scope>
    <source>
        <strain evidence="4 5">NKC1-1</strain>
    </source>
</reference>
<keyword evidence="2" id="KW-0560">Oxidoreductase</keyword>
<name>A0A345C272_9BACI</name>
<dbReference type="EMBL" id="CP031092">
    <property type="protein sequence ID" value="AXF57303.1"/>
    <property type="molecule type" value="Genomic_DNA"/>
</dbReference>
<evidence type="ECO:0000313" key="4">
    <source>
        <dbReference type="EMBL" id="AXF57303.1"/>
    </source>
</evidence>
<dbReference type="PANTHER" id="PTHR44196">
    <property type="entry name" value="DEHYDROGENASE/REDUCTASE SDR FAMILY MEMBER 7B"/>
    <property type="match status" value="1"/>
</dbReference>
<organism evidence="4 5">
    <name type="scientific">Salicibibacter kimchii</name>
    <dbReference type="NCBI Taxonomy" id="2099786"/>
    <lineage>
        <taxon>Bacteria</taxon>
        <taxon>Bacillati</taxon>
        <taxon>Bacillota</taxon>
        <taxon>Bacilli</taxon>
        <taxon>Bacillales</taxon>
        <taxon>Bacillaceae</taxon>
        <taxon>Salicibibacter</taxon>
    </lineage>
</organism>
<protein>
    <submittedName>
        <fullName evidence="4">SDR family NAD(P)-dependent oxidoreductase</fullName>
    </submittedName>
</protein>
<dbReference type="AlphaFoldDB" id="A0A345C272"/>
<dbReference type="InterPro" id="IPR002347">
    <property type="entry name" value="SDR_fam"/>
</dbReference>
<dbReference type="Gene3D" id="3.40.50.720">
    <property type="entry name" value="NAD(P)-binding Rossmann-like Domain"/>
    <property type="match status" value="1"/>
</dbReference>
<dbReference type="SUPFAM" id="SSF51735">
    <property type="entry name" value="NAD(P)-binding Rossmann-fold domains"/>
    <property type="match status" value="1"/>
</dbReference>
<dbReference type="Proteomes" id="UP000252100">
    <property type="component" value="Chromosome"/>
</dbReference>
<dbReference type="InterPro" id="IPR020904">
    <property type="entry name" value="Sc_DH/Rdtase_CS"/>
</dbReference>
<keyword evidence="5" id="KW-1185">Reference proteome</keyword>
<comment type="similarity">
    <text evidence="1 3">Belongs to the short-chain dehydrogenases/reductases (SDR) family.</text>
</comment>
<dbReference type="PANTHER" id="PTHR44196:SF2">
    <property type="entry name" value="SHORT-CHAIN DEHYDROGENASE-RELATED"/>
    <property type="match status" value="1"/>
</dbReference>
<evidence type="ECO:0000256" key="1">
    <source>
        <dbReference type="ARBA" id="ARBA00006484"/>
    </source>
</evidence>
<dbReference type="PRINTS" id="PR00080">
    <property type="entry name" value="SDRFAMILY"/>
</dbReference>
<dbReference type="GO" id="GO:0016491">
    <property type="term" value="F:oxidoreductase activity"/>
    <property type="evidence" value="ECO:0007669"/>
    <property type="project" value="UniProtKB-KW"/>
</dbReference>
<dbReference type="GO" id="GO:0016020">
    <property type="term" value="C:membrane"/>
    <property type="evidence" value="ECO:0007669"/>
    <property type="project" value="TreeGrafter"/>
</dbReference>
<dbReference type="PROSITE" id="PS00061">
    <property type="entry name" value="ADH_SHORT"/>
    <property type="match status" value="1"/>
</dbReference>
<sequence length="283" mass="31559">MKTLEKPCRLNLTKIGRCYRLRKETALITGASNGIGREYSYYLAEKGYNMILVSRSKSKLDELAADLQERYIVDATVIVQDLSEEWAATHVYEKVTEKNLTVDMLINNAGFGTTGNFLGSSETDTHKQVMLNVNAVVNMTQKFLPDMENRGSGAIINIASTSSFLPIPYMSVYAATKAFVLSFSESLHKEYRGKGIRFLAVCPGTTETDFFDSAPDTITAGGMRTTRQVVHTSYKALNKGKNYVVDGKLNYLISLSPRIFSRKSMLRITSAMMKRNMARSSSK</sequence>